<evidence type="ECO:0000256" key="1">
    <source>
        <dbReference type="SAM" id="MobiDB-lite"/>
    </source>
</evidence>
<evidence type="ECO:0000313" key="2">
    <source>
        <dbReference type="EMBL" id="KAK2078251.1"/>
    </source>
</evidence>
<dbReference type="EMBL" id="JASFZW010000005">
    <property type="protein sequence ID" value="KAK2078251.1"/>
    <property type="molecule type" value="Genomic_DNA"/>
</dbReference>
<sequence>MPVADPVMTVAHEGKTYQVVVRPGPEGRDEFEQTIRRIFRLSPGDSISLTFGCALPQAARDDPVLAGSEVTLTGWECFDAAVFCASLSAGQRRQRERQHVVDAHPPPRPAPIKQAPPQQQQPPMGNLRRALGRARDAFLG</sequence>
<feature type="compositionally biased region" description="Low complexity" evidence="1">
    <location>
        <begin position="111"/>
        <end position="123"/>
    </location>
</feature>
<dbReference type="Proteomes" id="UP001255856">
    <property type="component" value="Unassembled WGS sequence"/>
</dbReference>
<protein>
    <submittedName>
        <fullName evidence="2">Uncharacterized protein</fullName>
    </submittedName>
</protein>
<dbReference type="AlphaFoldDB" id="A0AAD9IIB9"/>
<keyword evidence="3" id="KW-1185">Reference proteome</keyword>
<feature type="region of interest" description="Disordered" evidence="1">
    <location>
        <begin position="94"/>
        <end position="127"/>
    </location>
</feature>
<evidence type="ECO:0000313" key="3">
    <source>
        <dbReference type="Proteomes" id="UP001255856"/>
    </source>
</evidence>
<name>A0AAD9IIB9_PROWI</name>
<comment type="caution">
    <text evidence="2">The sequence shown here is derived from an EMBL/GenBank/DDBJ whole genome shotgun (WGS) entry which is preliminary data.</text>
</comment>
<gene>
    <name evidence="2" type="ORF">QBZ16_004120</name>
</gene>
<organism evidence="2 3">
    <name type="scientific">Prototheca wickerhamii</name>
    <dbReference type="NCBI Taxonomy" id="3111"/>
    <lineage>
        <taxon>Eukaryota</taxon>
        <taxon>Viridiplantae</taxon>
        <taxon>Chlorophyta</taxon>
        <taxon>core chlorophytes</taxon>
        <taxon>Trebouxiophyceae</taxon>
        <taxon>Chlorellales</taxon>
        <taxon>Chlorellaceae</taxon>
        <taxon>Prototheca</taxon>
    </lineage>
</organism>
<proteinExistence type="predicted"/>
<reference evidence="2" key="1">
    <citation type="submission" date="2021-01" db="EMBL/GenBank/DDBJ databases">
        <authorList>
            <person name="Eckstrom K.M.E."/>
        </authorList>
    </citation>
    <scope>NUCLEOTIDE SEQUENCE</scope>
    <source>
        <strain evidence="2">UVCC 0001</strain>
    </source>
</reference>
<accession>A0AAD9IIB9</accession>